<dbReference type="EMBL" id="FCQH01000013">
    <property type="protein sequence ID" value="CVL02890.1"/>
    <property type="molecule type" value="Genomic_DNA"/>
</dbReference>
<dbReference type="Proteomes" id="UP000184255">
    <property type="component" value="Unassembled WGS sequence"/>
</dbReference>
<gene>
    <name evidence="1" type="ORF">FMAN_00314</name>
</gene>
<proteinExistence type="predicted"/>
<evidence type="ECO:0000313" key="1">
    <source>
        <dbReference type="EMBL" id="CVL02890.1"/>
    </source>
</evidence>
<name>A0A1L7TWB6_FUSMA</name>
<dbReference type="RefSeq" id="XP_041687858.1">
    <property type="nucleotide sequence ID" value="XM_041822148.1"/>
</dbReference>
<sequence>MRNATSERDDAEEKLKGIAKNKRERQIAIKCEEREALYPKAKCWDGPDKCVPCLEEGLLYREFLNIQDESIQRLMQREL</sequence>
<dbReference type="VEuPathDB" id="FungiDB:FMAN_00314"/>
<accession>A0A1L7TWB6</accession>
<protein>
    <submittedName>
        <fullName evidence="1">Uncharacterized protein</fullName>
    </submittedName>
</protein>
<keyword evidence="2" id="KW-1185">Reference proteome</keyword>
<dbReference type="GeneID" id="65079587"/>
<comment type="caution">
    <text evidence="1">The sequence shown here is derived from an EMBL/GenBank/DDBJ whole genome shotgun (WGS) entry which is preliminary data.</text>
</comment>
<organism evidence="1 2">
    <name type="scientific">Fusarium mangiferae</name>
    <name type="common">Mango malformation disease fungus</name>
    <dbReference type="NCBI Taxonomy" id="192010"/>
    <lineage>
        <taxon>Eukaryota</taxon>
        <taxon>Fungi</taxon>
        <taxon>Dikarya</taxon>
        <taxon>Ascomycota</taxon>
        <taxon>Pezizomycotina</taxon>
        <taxon>Sordariomycetes</taxon>
        <taxon>Hypocreomycetidae</taxon>
        <taxon>Hypocreales</taxon>
        <taxon>Nectriaceae</taxon>
        <taxon>Fusarium</taxon>
        <taxon>Fusarium fujikuroi species complex</taxon>
    </lineage>
</organism>
<reference evidence="2" key="1">
    <citation type="journal article" date="2016" name="Genome Biol. Evol.">
        <title>Comparative 'omics' of the Fusarium fujikuroi species complex highlights differences in genetic potential and metabolite synthesis.</title>
        <authorList>
            <person name="Niehaus E.-M."/>
            <person name="Muensterkoetter M."/>
            <person name="Proctor R.H."/>
            <person name="Brown D.W."/>
            <person name="Sharon A."/>
            <person name="Idan Y."/>
            <person name="Oren-Young L."/>
            <person name="Sieber C.M."/>
            <person name="Novak O."/>
            <person name="Pencik A."/>
            <person name="Tarkowska D."/>
            <person name="Hromadova K."/>
            <person name="Freeman S."/>
            <person name="Maymon M."/>
            <person name="Elazar M."/>
            <person name="Youssef S.A."/>
            <person name="El-Shabrawy E.S.M."/>
            <person name="Shalaby A.B.A."/>
            <person name="Houterman P."/>
            <person name="Brock N.L."/>
            <person name="Burkhardt I."/>
            <person name="Tsavkelova E.A."/>
            <person name="Dickschat J.S."/>
            <person name="Galuszka P."/>
            <person name="Gueldener U."/>
            <person name="Tudzynski B."/>
        </authorList>
    </citation>
    <scope>NUCLEOTIDE SEQUENCE [LARGE SCALE GENOMIC DNA]</scope>
    <source>
        <strain evidence="2">MRC7560</strain>
    </source>
</reference>
<dbReference type="AlphaFoldDB" id="A0A1L7TWB6"/>
<evidence type="ECO:0000313" key="2">
    <source>
        <dbReference type="Proteomes" id="UP000184255"/>
    </source>
</evidence>